<sequence>MTSHWFERYGPPAPVRLVCLPHAGGGASVFQHWPGRVPGRLEVIGTRLPGRERRLRETPLEDWDEAVTAFADAVNGQIEPPYVLFGHSLGAMLAYQATVARLTPAPLKLVLAGCRSPDVPSLLPRLHDLPDPELAAGLGDLTQTPPEVLAAPALRRLFFPMLRADLRLAETWPPAEGLTVRVPLVTIGARDDPVAPVWSQDGWKALAGAGLTRFEVPGSHFFVHDPDTFRAALET</sequence>
<dbReference type="SUPFAM" id="SSF53474">
    <property type="entry name" value="alpha/beta-Hydrolases"/>
    <property type="match status" value="1"/>
</dbReference>
<dbReference type="InterPro" id="IPR020802">
    <property type="entry name" value="TesA-like"/>
</dbReference>
<dbReference type="Proteomes" id="UP001235712">
    <property type="component" value="Unassembled WGS sequence"/>
</dbReference>
<evidence type="ECO:0000313" key="5">
    <source>
        <dbReference type="Proteomes" id="UP001235712"/>
    </source>
</evidence>
<evidence type="ECO:0000256" key="2">
    <source>
        <dbReference type="ARBA" id="ARBA00022801"/>
    </source>
</evidence>
<dbReference type="Pfam" id="PF00975">
    <property type="entry name" value="Thioesterase"/>
    <property type="match status" value="1"/>
</dbReference>
<keyword evidence="2 4" id="KW-0378">Hydrolase</keyword>
<dbReference type="InterPro" id="IPR012223">
    <property type="entry name" value="TEII"/>
</dbReference>
<dbReference type="InterPro" id="IPR029058">
    <property type="entry name" value="AB_hydrolase_fold"/>
</dbReference>
<dbReference type="SMART" id="SM00824">
    <property type="entry name" value="PKS_TE"/>
    <property type="match status" value="1"/>
</dbReference>
<dbReference type="InterPro" id="IPR001031">
    <property type="entry name" value="Thioesterase"/>
</dbReference>
<gene>
    <name evidence="4" type="ORF">J2S57_006815</name>
</gene>
<dbReference type="GO" id="GO:0016297">
    <property type="term" value="F:fatty acyl-[ACP] hydrolase activity"/>
    <property type="evidence" value="ECO:0007669"/>
    <property type="project" value="UniProtKB-EC"/>
</dbReference>
<comment type="similarity">
    <text evidence="1">Belongs to the thioesterase family.</text>
</comment>
<comment type="caution">
    <text evidence="4">The sequence shown here is derived from an EMBL/GenBank/DDBJ whole genome shotgun (WGS) entry which is preliminary data.</text>
</comment>
<dbReference type="EMBL" id="JAUSQZ010000001">
    <property type="protein sequence ID" value="MDP9831066.1"/>
    <property type="molecule type" value="Genomic_DNA"/>
</dbReference>
<organism evidence="4 5">
    <name type="scientific">Kineosporia succinea</name>
    <dbReference type="NCBI Taxonomy" id="84632"/>
    <lineage>
        <taxon>Bacteria</taxon>
        <taxon>Bacillati</taxon>
        <taxon>Actinomycetota</taxon>
        <taxon>Actinomycetes</taxon>
        <taxon>Kineosporiales</taxon>
        <taxon>Kineosporiaceae</taxon>
        <taxon>Kineosporia</taxon>
    </lineage>
</organism>
<name>A0ABT9PED5_9ACTN</name>
<evidence type="ECO:0000259" key="3">
    <source>
        <dbReference type="SMART" id="SM00824"/>
    </source>
</evidence>
<accession>A0ABT9PED5</accession>
<keyword evidence="5" id="KW-1185">Reference proteome</keyword>
<reference evidence="4 5" key="1">
    <citation type="submission" date="2023-07" db="EMBL/GenBank/DDBJ databases">
        <title>Sequencing the genomes of 1000 actinobacteria strains.</title>
        <authorList>
            <person name="Klenk H.-P."/>
        </authorList>
    </citation>
    <scope>NUCLEOTIDE SEQUENCE [LARGE SCALE GENOMIC DNA]</scope>
    <source>
        <strain evidence="4 5">DSM 44388</strain>
    </source>
</reference>
<feature type="domain" description="Thioesterase TesA-like" evidence="3">
    <location>
        <begin position="18"/>
        <end position="233"/>
    </location>
</feature>
<dbReference type="PANTHER" id="PTHR11487:SF0">
    <property type="entry name" value="S-ACYL FATTY ACID SYNTHASE THIOESTERASE, MEDIUM CHAIN"/>
    <property type="match status" value="1"/>
</dbReference>
<proteinExistence type="inferred from homology"/>
<dbReference type="RefSeq" id="WP_307250477.1">
    <property type="nucleotide sequence ID" value="NZ_JAUSQZ010000001.1"/>
</dbReference>
<dbReference type="Gene3D" id="3.40.50.1820">
    <property type="entry name" value="alpha/beta hydrolase"/>
    <property type="match status" value="1"/>
</dbReference>
<dbReference type="PANTHER" id="PTHR11487">
    <property type="entry name" value="THIOESTERASE"/>
    <property type="match status" value="1"/>
</dbReference>
<evidence type="ECO:0000256" key="1">
    <source>
        <dbReference type="ARBA" id="ARBA00007169"/>
    </source>
</evidence>
<evidence type="ECO:0000313" key="4">
    <source>
        <dbReference type="EMBL" id="MDP9831066.1"/>
    </source>
</evidence>
<protein>
    <submittedName>
        <fullName evidence="4">Medium-chain acyl-[acyl-carrier-protein] hydrolase</fullName>
        <ecNumber evidence="4">3.1.2.21</ecNumber>
    </submittedName>
</protein>
<dbReference type="EC" id="3.1.2.21" evidence="4"/>